<dbReference type="InterPro" id="IPR043129">
    <property type="entry name" value="ATPase_NBD"/>
</dbReference>
<dbReference type="Pfam" id="PF00480">
    <property type="entry name" value="ROK"/>
    <property type="match status" value="1"/>
</dbReference>
<dbReference type="Gene3D" id="3.30.420.40">
    <property type="match status" value="2"/>
</dbReference>
<name>A0A6N4THP4_9FIRM</name>
<dbReference type="PANTHER" id="PTHR18964">
    <property type="entry name" value="ROK (REPRESSOR, ORF, KINASE) FAMILY"/>
    <property type="match status" value="1"/>
</dbReference>
<evidence type="ECO:0000313" key="3">
    <source>
        <dbReference type="Proteomes" id="UP000464754"/>
    </source>
</evidence>
<dbReference type="EMBL" id="AP019695">
    <property type="protein sequence ID" value="BBK22279.1"/>
    <property type="molecule type" value="Genomic_DNA"/>
</dbReference>
<proteinExistence type="inferred from homology"/>
<sequence length="299" mass="32078">MKTYIGVDLGGTNVRVAKVDESGNVLQVLKEETEAKQGPEHILSKIERMIASLDDYENCEGIGLGIPGPIDTQAGKIIVSNNLPDLIGYPIADRFKKHFNKPVFMDNDVNVAGLGEALQGAGKDNRIVYYLTVSTGVGGALVVEEKLIAGANGHAGEVGNMILDPHRPARAGLNTGATESEMSGPALTRKASEALQRPIAHAGELFELAAQGDEKAKELVENFKDDFARLLSGIAFVVDPDIFVIGGGVMKSSEHFFEDVVERYRSLVFPGMRNVKFAKAQLDEPGLIGAAMLPMAYIK</sequence>
<gene>
    <name evidence="2" type="primary">glcK_1</name>
    <name evidence="2" type="ORF">Aargi30884_11820</name>
</gene>
<reference evidence="3" key="1">
    <citation type="submission" date="2019-05" db="EMBL/GenBank/DDBJ databases">
        <title>Complete genome sequencing of Absiella argi strain JCM 30884.</title>
        <authorList>
            <person name="Sakamoto M."/>
            <person name="Murakami T."/>
            <person name="Mori H."/>
        </authorList>
    </citation>
    <scope>NUCLEOTIDE SEQUENCE [LARGE SCALE GENOMIC DNA]</scope>
    <source>
        <strain evidence="3">JCM 30884</strain>
    </source>
</reference>
<dbReference type="Proteomes" id="UP000464754">
    <property type="component" value="Chromosome"/>
</dbReference>
<organism evidence="2 3">
    <name type="scientific">Amedibacterium intestinale</name>
    <dbReference type="NCBI Taxonomy" id="2583452"/>
    <lineage>
        <taxon>Bacteria</taxon>
        <taxon>Bacillati</taxon>
        <taxon>Bacillota</taxon>
        <taxon>Erysipelotrichia</taxon>
        <taxon>Erysipelotrichales</taxon>
        <taxon>Erysipelotrichaceae</taxon>
        <taxon>Amedibacterium</taxon>
    </lineage>
</organism>
<evidence type="ECO:0000313" key="2">
    <source>
        <dbReference type="EMBL" id="BBK22279.1"/>
    </source>
</evidence>
<accession>A0A6N4THP4</accession>
<dbReference type="GO" id="GO:0016301">
    <property type="term" value="F:kinase activity"/>
    <property type="evidence" value="ECO:0007669"/>
    <property type="project" value="UniProtKB-KW"/>
</dbReference>
<keyword evidence="2" id="KW-0418">Kinase</keyword>
<keyword evidence="2" id="KW-0808">Transferase</keyword>
<evidence type="ECO:0000256" key="1">
    <source>
        <dbReference type="ARBA" id="ARBA00006479"/>
    </source>
</evidence>
<dbReference type="AlphaFoldDB" id="A0A6N4THP4"/>
<dbReference type="RefSeq" id="WP_118278054.1">
    <property type="nucleotide sequence ID" value="NZ_AP019695.1"/>
</dbReference>
<dbReference type="KEGG" id="aarg:Aargi30884_11820"/>
<dbReference type="InterPro" id="IPR000600">
    <property type="entry name" value="ROK"/>
</dbReference>
<keyword evidence="3" id="KW-1185">Reference proteome</keyword>
<dbReference type="SUPFAM" id="SSF53067">
    <property type="entry name" value="Actin-like ATPase domain"/>
    <property type="match status" value="1"/>
</dbReference>
<protein>
    <submittedName>
        <fullName evidence="2">Glucokinase</fullName>
    </submittedName>
</protein>
<comment type="similarity">
    <text evidence="1">Belongs to the ROK (NagC/XylR) family.</text>
</comment>
<dbReference type="PANTHER" id="PTHR18964:SF149">
    <property type="entry name" value="BIFUNCTIONAL UDP-N-ACETYLGLUCOSAMINE 2-EPIMERASE_N-ACETYLMANNOSAMINE KINASE"/>
    <property type="match status" value="1"/>
</dbReference>